<organism evidence="1 2">
    <name type="scientific">Lysinibacillus boronitolerans JCM 21713 = 10a = NBRC 103108</name>
    <dbReference type="NCBI Taxonomy" id="1294264"/>
    <lineage>
        <taxon>Bacteria</taxon>
        <taxon>Bacillati</taxon>
        <taxon>Bacillota</taxon>
        <taxon>Bacilli</taxon>
        <taxon>Bacillales</taxon>
        <taxon>Bacillaceae</taxon>
        <taxon>Lysinibacillus</taxon>
    </lineage>
</organism>
<comment type="caution">
    <text evidence="1">The sequence shown here is derived from an EMBL/GenBank/DDBJ whole genome shotgun (WGS) entry which is preliminary data.</text>
</comment>
<evidence type="ECO:0000313" key="1">
    <source>
        <dbReference type="EMBL" id="KGR89208.1"/>
    </source>
</evidence>
<sequence length="114" mass="13170">MNVFNMVRSKIPIEQVPDEELLFKVEQVSQTIKTYCNREDIPNELRFVHTNMVIDILTQEIKAKEPSNSMVAKSVKEGDVSVEFGTTTTASEQSTMIILANYTSQLNRFRKLRW</sequence>
<protein>
    <recommendedName>
        <fullName evidence="3">DNA-packaging protein</fullName>
    </recommendedName>
</protein>
<dbReference type="Proteomes" id="UP000030487">
    <property type="component" value="Unassembled WGS sequence"/>
</dbReference>
<reference evidence="1 2" key="1">
    <citation type="submission" date="2014-02" db="EMBL/GenBank/DDBJ databases">
        <title>Draft genome sequence of Lysinibacillus boronitolerans NBRC 103108.</title>
        <authorList>
            <person name="Zhang F."/>
            <person name="Wang G."/>
            <person name="Zhang L."/>
        </authorList>
    </citation>
    <scope>NUCLEOTIDE SEQUENCE [LARGE SCALE GENOMIC DNA]</scope>
    <source>
        <strain evidence="1 2">NBRC 103108</strain>
    </source>
</reference>
<evidence type="ECO:0008006" key="3">
    <source>
        <dbReference type="Google" id="ProtNLM"/>
    </source>
</evidence>
<dbReference type="RefSeq" id="WP_036075113.1">
    <property type="nucleotide sequence ID" value="NZ_AVCW01000032.1"/>
</dbReference>
<proteinExistence type="predicted"/>
<keyword evidence="2" id="KW-1185">Reference proteome</keyword>
<name>A0ABR4Y4S0_9BACI</name>
<evidence type="ECO:0000313" key="2">
    <source>
        <dbReference type="Proteomes" id="UP000030487"/>
    </source>
</evidence>
<accession>A0ABR4Y4S0</accession>
<dbReference type="EMBL" id="JPVR01000050">
    <property type="protein sequence ID" value="KGR89208.1"/>
    <property type="molecule type" value="Genomic_DNA"/>
</dbReference>
<gene>
    <name evidence="1" type="ORF">CD31_01185</name>
</gene>